<dbReference type="EMBL" id="CAJVQC010057344">
    <property type="protein sequence ID" value="CAG8797492.1"/>
    <property type="molecule type" value="Genomic_DNA"/>
</dbReference>
<comment type="caution">
    <text evidence="1">The sequence shown here is derived from an EMBL/GenBank/DDBJ whole genome shotgun (WGS) entry which is preliminary data.</text>
</comment>
<evidence type="ECO:0000313" key="1">
    <source>
        <dbReference type="EMBL" id="CAG8797492.1"/>
    </source>
</evidence>
<reference evidence="1" key="1">
    <citation type="submission" date="2021-06" db="EMBL/GenBank/DDBJ databases">
        <authorList>
            <person name="Kallberg Y."/>
            <person name="Tangrot J."/>
            <person name="Rosling A."/>
        </authorList>
    </citation>
    <scope>NUCLEOTIDE SEQUENCE</scope>
    <source>
        <strain evidence="1">MA461A</strain>
    </source>
</reference>
<evidence type="ECO:0000313" key="2">
    <source>
        <dbReference type="Proteomes" id="UP000789920"/>
    </source>
</evidence>
<feature type="non-terminal residue" evidence="1">
    <location>
        <position position="1"/>
    </location>
</feature>
<dbReference type="Proteomes" id="UP000789920">
    <property type="component" value="Unassembled WGS sequence"/>
</dbReference>
<proteinExistence type="predicted"/>
<sequence>IAYRDALEFSRINSSKIVALISCGCYETTIQVAGDRRKREEKIIIF</sequence>
<protein>
    <submittedName>
        <fullName evidence="1">801_t:CDS:1</fullName>
    </submittedName>
</protein>
<gene>
    <name evidence="1" type="ORF">RPERSI_LOCUS20357</name>
</gene>
<accession>A0ACA9RKD7</accession>
<organism evidence="1 2">
    <name type="scientific">Racocetra persica</name>
    <dbReference type="NCBI Taxonomy" id="160502"/>
    <lineage>
        <taxon>Eukaryota</taxon>
        <taxon>Fungi</taxon>
        <taxon>Fungi incertae sedis</taxon>
        <taxon>Mucoromycota</taxon>
        <taxon>Glomeromycotina</taxon>
        <taxon>Glomeromycetes</taxon>
        <taxon>Diversisporales</taxon>
        <taxon>Gigasporaceae</taxon>
        <taxon>Racocetra</taxon>
    </lineage>
</organism>
<keyword evidence="2" id="KW-1185">Reference proteome</keyword>
<name>A0ACA9RKD7_9GLOM</name>
<feature type="non-terminal residue" evidence="1">
    <location>
        <position position="46"/>
    </location>
</feature>